<organism evidence="2 3">
    <name type="scientific">Agromyces rhizosphaerae</name>
    <dbReference type="NCBI Taxonomy" id="88374"/>
    <lineage>
        <taxon>Bacteria</taxon>
        <taxon>Bacillati</taxon>
        <taxon>Actinomycetota</taxon>
        <taxon>Actinomycetes</taxon>
        <taxon>Micrococcales</taxon>
        <taxon>Microbacteriaceae</taxon>
        <taxon>Agromyces</taxon>
    </lineage>
</organism>
<dbReference type="InterPro" id="IPR034660">
    <property type="entry name" value="DinB/YfiT-like"/>
</dbReference>
<dbReference type="SUPFAM" id="SSF109854">
    <property type="entry name" value="DinB/YfiT-like putative metalloenzymes"/>
    <property type="match status" value="1"/>
</dbReference>
<gene>
    <name evidence="2" type="ORF">ARHIZOSPH14_11560</name>
</gene>
<evidence type="ECO:0000313" key="2">
    <source>
        <dbReference type="EMBL" id="GLI26914.1"/>
    </source>
</evidence>
<dbReference type="PANTHER" id="PTHR40658:SF4">
    <property type="entry name" value="HYPOTHETICAL CYTOSOLIC PROTEIN"/>
    <property type="match status" value="1"/>
</dbReference>
<keyword evidence="3" id="KW-1185">Reference proteome</keyword>
<proteinExistence type="predicted"/>
<accession>A0A9W6CU81</accession>
<sequence length="210" mass="23161">MMQPTSRDDLLAQSELRLWELLHHVDTMSSYQRRHPLPGEGRDRTVTDVLAHLRAWHALFVGWMETDAAGRVPAFPADGYTWAELDELNVELRERFRLDDLDAAIEALHASHAAAEAMLANLDDEVLTDPDRYPWLQGHPLIGTAHECLGGHYAWAREELRSRYDGSSGTLAGDTDAGPFVGQEGVPDDDAIADASADGPTETVEPVPEA</sequence>
<reference evidence="2" key="1">
    <citation type="submission" date="2022-12" db="EMBL/GenBank/DDBJ databases">
        <title>Reference genome sequencing for broad-spectrum identification of bacterial and archaeal isolates by mass spectrometry.</title>
        <authorList>
            <person name="Sekiguchi Y."/>
            <person name="Tourlousse D.M."/>
        </authorList>
    </citation>
    <scope>NUCLEOTIDE SEQUENCE</scope>
    <source>
        <strain evidence="2">14</strain>
    </source>
</reference>
<dbReference type="RefSeq" id="WP_281882989.1">
    <property type="nucleotide sequence ID" value="NZ_BSDP01000001.1"/>
</dbReference>
<dbReference type="Pfam" id="PF08020">
    <property type="entry name" value="DUF1706"/>
    <property type="match status" value="1"/>
</dbReference>
<evidence type="ECO:0000256" key="1">
    <source>
        <dbReference type="SAM" id="MobiDB-lite"/>
    </source>
</evidence>
<dbReference type="PANTHER" id="PTHR40658">
    <property type="match status" value="1"/>
</dbReference>
<name>A0A9W6CU81_9MICO</name>
<evidence type="ECO:0000313" key="3">
    <source>
        <dbReference type="Proteomes" id="UP001144396"/>
    </source>
</evidence>
<dbReference type="EMBL" id="BSDP01000001">
    <property type="protein sequence ID" value="GLI26914.1"/>
    <property type="molecule type" value="Genomic_DNA"/>
</dbReference>
<protein>
    <recommendedName>
        <fullName evidence="4">ClbS/DfsB family four-helix bundle protein</fullName>
    </recommendedName>
</protein>
<evidence type="ECO:0008006" key="4">
    <source>
        <dbReference type="Google" id="ProtNLM"/>
    </source>
</evidence>
<dbReference type="InterPro" id="IPR012550">
    <property type="entry name" value="DUF1706"/>
</dbReference>
<comment type="caution">
    <text evidence="2">The sequence shown here is derived from an EMBL/GenBank/DDBJ whole genome shotgun (WGS) entry which is preliminary data.</text>
</comment>
<dbReference type="AlphaFoldDB" id="A0A9W6CU81"/>
<feature type="region of interest" description="Disordered" evidence="1">
    <location>
        <begin position="165"/>
        <end position="210"/>
    </location>
</feature>
<dbReference type="Proteomes" id="UP001144396">
    <property type="component" value="Unassembled WGS sequence"/>
</dbReference>
<dbReference type="Gene3D" id="1.20.120.450">
    <property type="entry name" value="dinb family like domain"/>
    <property type="match status" value="1"/>
</dbReference>